<dbReference type="AlphaFoldDB" id="A0A6M3M8L5"/>
<dbReference type="EMBL" id="MT143895">
    <property type="protein sequence ID" value="QJB05180.1"/>
    <property type="molecule type" value="Genomic_DNA"/>
</dbReference>
<dbReference type="EMBL" id="MT143706">
    <property type="protein sequence ID" value="QJB01212.1"/>
    <property type="molecule type" value="Genomic_DNA"/>
</dbReference>
<proteinExistence type="predicted"/>
<reference evidence="1" key="1">
    <citation type="submission" date="2020-03" db="EMBL/GenBank/DDBJ databases">
        <title>The deep terrestrial virosphere.</title>
        <authorList>
            <person name="Holmfeldt K."/>
            <person name="Nilsson E."/>
            <person name="Simone D."/>
            <person name="Lopez-Fernandez M."/>
            <person name="Wu X."/>
            <person name="de Brujin I."/>
            <person name="Lundin D."/>
            <person name="Andersson A."/>
            <person name="Bertilsson S."/>
            <person name="Dopson M."/>
        </authorList>
    </citation>
    <scope>NUCLEOTIDE SEQUENCE</scope>
    <source>
        <strain evidence="1">MM171A00126</strain>
        <strain evidence="2">MM171B00120</strain>
    </source>
</reference>
<protein>
    <submittedName>
        <fullName evidence="1">Uncharacterized protein</fullName>
    </submittedName>
</protein>
<gene>
    <name evidence="1" type="ORF">MM171A00126_0052</name>
    <name evidence="2" type="ORF">MM171B00120_0076</name>
</gene>
<sequence>MSALSFGCQMNQYNDLRIIERSTLAAAQEAFLRSGKKIEELETPEFKPRPEHIEPQLTQEEIELRQMADQIRTLSETMTKTEMAKHMGISQDRISKVCKLSGISLRNGAGRNPGSRHVKPGEDKVMVERINALAQIGLSKLKVRNHIGIGWHRMDRLVNTYRIAFPGPSQCE</sequence>
<accession>A0A6M3M8L5</accession>
<organism evidence="1">
    <name type="scientific">viral metagenome</name>
    <dbReference type="NCBI Taxonomy" id="1070528"/>
    <lineage>
        <taxon>unclassified sequences</taxon>
        <taxon>metagenomes</taxon>
        <taxon>organismal metagenomes</taxon>
    </lineage>
</organism>
<evidence type="ECO:0000313" key="1">
    <source>
        <dbReference type="EMBL" id="QJB01212.1"/>
    </source>
</evidence>
<evidence type="ECO:0000313" key="2">
    <source>
        <dbReference type="EMBL" id="QJB05180.1"/>
    </source>
</evidence>
<name>A0A6M3M8L5_9ZZZZ</name>